<evidence type="ECO:0000313" key="1">
    <source>
        <dbReference type="EMBL" id="CAK9167179.1"/>
    </source>
</evidence>
<proteinExistence type="predicted"/>
<protein>
    <submittedName>
        <fullName evidence="1">Uncharacterized protein</fullName>
    </submittedName>
</protein>
<sequence length="160" mass="17664">MDACIAFSFVLNAETTQKYVGPRRLAEKTQIISSLLGNLLDVVVEVQLAQIELQNLTQTSFLCPRADQLDLQLSFLDFKSGRKAILTLDISCLNRGVYPSEILPSQLAAPFDGSPNSSSQPLIAEIGVALQTLRAGYLRILRLCRCVSQVVQSFEWVKTC</sequence>
<organism evidence="1 2">
    <name type="scientific">Ilex paraguariensis</name>
    <name type="common">yerba mate</name>
    <dbReference type="NCBI Taxonomy" id="185542"/>
    <lineage>
        <taxon>Eukaryota</taxon>
        <taxon>Viridiplantae</taxon>
        <taxon>Streptophyta</taxon>
        <taxon>Embryophyta</taxon>
        <taxon>Tracheophyta</taxon>
        <taxon>Spermatophyta</taxon>
        <taxon>Magnoliopsida</taxon>
        <taxon>eudicotyledons</taxon>
        <taxon>Gunneridae</taxon>
        <taxon>Pentapetalae</taxon>
        <taxon>asterids</taxon>
        <taxon>campanulids</taxon>
        <taxon>Aquifoliales</taxon>
        <taxon>Aquifoliaceae</taxon>
        <taxon>Ilex</taxon>
    </lineage>
</organism>
<dbReference type="AlphaFoldDB" id="A0ABC8TCP3"/>
<dbReference type="PANTHER" id="PTHR35707">
    <property type="entry name" value="OS06G0608100 PROTEIN"/>
    <property type="match status" value="1"/>
</dbReference>
<dbReference type="Proteomes" id="UP001642360">
    <property type="component" value="Unassembled WGS sequence"/>
</dbReference>
<evidence type="ECO:0000313" key="2">
    <source>
        <dbReference type="Proteomes" id="UP001642360"/>
    </source>
</evidence>
<gene>
    <name evidence="1" type="ORF">ILEXP_LOCUS36438</name>
</gene>
<name>A0ABC8TCP3_9AQUA</name>
<dbReference type="PANTHER" id="PTHR35707:SF1">
    <property type="entry name" value="SPC7 KINETOCHORE PROTEIN DOMAIN-CONTAINING PROTEIN"/>
    <property type="match status" value="1"/>
</dbReference>
<comment type="caution">
    <text evidence="1">The sequence shown here is derived from an EMBL/GenBank/DDBJ whole genome shotgun (WGS) entry which is preliminary data.</text>
</comment>
<reference evidence="1 2" key="1">
    <citation type="submission" date="2024-02" db="EMBL/GenBank/DDBJ databases">
        <authorList>
            <person name="Vignale AGUSTIN F."/>
            <person name="Sosa J E."/>
            <person name="Modenutti C."/>
        </authorList>
    </citation>
    <scope>NUCLEOTIDE SEQUENCE [LARGE SCALE GENOMIC DNA]</scope>
</reference>
<dbReference type="EMBL" id="CAUOFW020004769">
    <property type="protein sequence ID" value="CAK9167179.1"/>
    <property type="molecule type" value="Genomic_DNA"/>
</dbReference>
<accession>A0ABC8TCP3</accession>
<keyword evidence="2" id="KW-1185">Reference proteome</keyword>